<gene>
    <name evidence="8" type="ORF">HHL11_09655</name>
</gene>
<organism evidence="8 9">
    <name type="scientific">Ramlibacter agri</name>
    <dbReference type="NCBI Taxonomy" id="2728837"/>
    <lineage>
        <taxon>Bacteria</taxon>
        <taxon>Pseudomonadati</taxon>
        <taxon>Pseudomonadota</taxon>
        <taxon>Betaproteobacteria</taxon>
        <taxon>Burkholderiales</taxon>
        <taxon>Comamonadaceae</taxon>
        <taxon>Ramlibacter</taxon>
    </lineage>
</organism>
<dbReference type="Pfam" id="PF00015">
    <property type="entry name" value="MCPsignal"/>
    <property type="match status" value="1"/>
</dbReference>
<dbReference type="PANTHER" id="PTHR43531:SF14">
    <property type="entry name" value="METHYL-ACCEPTING CHEMOTAXIS PROTEIN I-RELATED"/>
    <property type="match status" value="1"/>
</dbReference>
<comment type="similarity">
    <text evidence="3">Belongs to the methyl-accepting chemotaxis (MCP) protein family.</text>
</comment>
<dbReference type="GO" id="GO:0004888">
    <property type="term" value="F:transmembrane signaling receptor activity"/>
    <property type="evidence" value="ECO:0007669"/>
    <property type="project" value="InterPro"/>
</dbReference>
<protein>
    <submittedName>
        <fullName evidence="8">Methyl-accepting chemotaxis protein</fullName>
    </submittedName>
</protein>
<feature type="domain" description="Methyl-accepting transducer" evidence="6">
    <location>
        <begin position="175"/>
        <end position="404"/>
    </location>
</feature>
<dbReference type="GO" id="GO:0006935">
    <property type="term" value="P:chemotaxis"/>
    <property type="evidence" value="ECO:0007669"/>
    <property type="project" value="InterPro"/>
</dbReference>
<evidence type="ECO:0000256" key="2">
    <source>
        <dbReference type="ARBA" id="ARBA00022481"/>
    </source>
</evidence>
<sequence>MREVMGRVGLPSEGVEDARKLHARIVVQYREALKQYDPEKLETVRTIDAQLRGKNRPLDEKIDLIVSTLDAYAQSEATRVVELSQAESRKATLVLGGAVVALVLLASVLGLLFARSLRRDLGGEPAYAREVAARIAAGDLASRIEVGRGDSRSLLAAMQRMQDDLRSLVGEVATGARTVADTSVQIAQGNLDLSQRTEEQASTLEETASSMEELTTTVTQNAEIAGEATRLAREASGVAGKGGEVVSQVVGTMDAITESSRRIADIIGVIDGIAFQTNILALNAAVEAARAGEQGRGFAVVAAEVRSLAQRSAQAAREIKELISTSVERVEAGTRLVGAAGTTMTDIVVAVDKVSRLVAEIAAASREQGAGIVQVNTAVSQMDGVVQQNASLVEEATAATESMKVQAEALLRAVTRFRLEGQASASGRAPMTFEPALQAG</sequence>
<keyword evidence="9" id="KW-1185">Reference proteome</keyword>
<dbReference type="InterPro" id="IPR051310">
    <property type="entry name" value="MCP_chemotaxis"/>
</dbReference>
<dbReference type="PANTHER" id="PTHR43531">
    <property type="entry name" value="PROTEIN ICFG"/>
    <property type="match status" value="1"/>
</dbReference>
<evidence type="ECO:0000313" key="8">
    <source>
        <dbReference type="EMBL" id="NML44014.1"/>
    </source>
</evidence>
<proteinExistence type="inferred from homology"/>
<dbReference type="SMART" id="SM00283">
    <property type="entry name" value="MA"/>
    <property type="match status" value="1"/>
</dbReference>
<dbReference type="Gene3D" id="1.10.287.950">
    <property type="entry name" value="Methyl-accepting chemotaxis protein"/>
    <property type="match status" value="1"/>
</dbReference>
<evidence type="ECO:0000256" key="1">
    <source>
        <dbReference type="ARBA" id="ARBA00004370"/>
    </source>
</evidence>
<dbReference type="GO" id="GO:0007165">
    <property type="term" value="P:signal transduction"/>
    <property type="evidence" value="ECO:0007669"/>
    <property type="project" value="UniProtKB-KW"/>
</dbReference>
<dbReference type="InterPro" id="IPR004090">
    <property type="entry name" value="Chemotax_Me-accpt_rcpt"/>
</dbReference>
<dbReference type="CDD" id="cd11386">
    <property type="entry name" value="MCP_signal"/>
    <property type="match status" value="1"/>
</dbReference>
<keyword evidence="5" id="KW-0472">Membrane</keyword>
<evidence type="ECO:0000259" key="6">
    <source>
        <dbReference type="PROSITE" id="PS50111"/>
    </source>
</evidence>
<dbReference type="PROSITE" id="PS50111">
    <property type="entry name" value="CHEMOTAXIS_TRANSDUC_2"/>
    <property type="match status" value="1"/>
</dbReference>
<dbReference type="PRINTS" id="PR00260">
    <property type="entry name" value="CHEMTRNSDUCR"/>
</dbReference>
<evidence type="ECO:0000256" key="4">
    <source>
        <dbReference type="PROSITE-ProRule" id="PRU00284"/>
    </source>
</evidence>
<dbReference type="InterPro" id="IPR004089">
    <property type="entry name" value="MCPsignal_dom"/>
</dbReference>
<dbReference type="InterPro" id="IPR003660">
    <property type="entry name" value="HAMP_dom"/>
</dbReference>
<dbReference type="PROSITE" id="PS50885">
    <property type="entry name" value="HAMP"/>
    <property type="match status" value="1"/>
</dbReference>
<dbReference type="Proteomes" id="UP000541185">
    <property type="component" value="Unassembled WGS sequence"/>
</dbReference>
<dbReference type="EMBL" id="JABBFX010000001">
    <property type="protein sequence ID" value="NML44014.1"/>
    <property type="molecule type" value="Genomic_DNA"/>
</dbReference>
<dbReference type="GO" id="GO:0005886">
    <property type="term" value="C:plasma membrane"/>
    <property type="evidence" value="ECO:0007669"/>
    <property type="project" value="TreeGrafter"/>
</dbReference>
<comment type="subcellular location">
    <subcellularLocation>
        <location evidence="1">Membrane</location>
    </subcellularLocation>
</comment>
<keyword evidence="5" id="KW-0812">Transmembrane</keyword>
<keyword evidence="2" id="KW-0488">Methylation</keyword>
<comment type="caution">
    <text evidence="8">The sequence shown here is derived from an EMBL/GenBank/DDBJ whole genome shotgun (WGS) entry which is preliminary data.</text>
</comment>
<feature type="domain" description="HAMP" evidence="7">
    <location>
        <begin position="129"/>
        <end position="170"/>
    </location>
</feature>
<dbReference type="FunFam" id="1.10.287.950:FF:000001">
    <property type="entry name" value="Methyl-accepting chemotaxis sensory transducer"/>
    <property type="match status" value="1"/>
</dbReference>
<keyword evidence="4" id="KW-0807">Transducer</keyword>
<evidence type="ECO:0000259" key="7">
    <source>
        <dbReference type="PROSITE" id="PS50885"/>
    </source>
</evidence>
<evidence type="ECO:0000256" key="3">
    <source>
        <dbReference type="ARBA" id="ARBA00029447"/>
    </source>
</evidence>
<keyword evidence="5" id="KW-1133">Transmembrane helix</keyword>
<accession>A0A848H0B2</accession>
<feature type="transmembrane region" description="Helical" evidence="5">
    <location>
        <begin position="93"/>
        <end position="114"/>
    </location>
</feature>
<dbReference type="SUPFAM" id="SSF58104">
    <property type="entry name" value="Methyl-accepting chemotaxis protein (MCP) signaling domain"/>
    <property type="match status" value="1"/>
</dbReference>
<evidence type="ECO:0000256" key="5">
    <source>
        <dbReference type="SAM" id="Phobius"/>
    </source>
</evidence>
<dbReference type="AlphaFoldDB" id="A0A848H0B2"/>
<reference evidence="8 9" key="1">
    <citation type="submission" date="2020-04" db="EMBL/GenBank/DDBJ databases">
        <title>Ramlibacter sp. G-1-2-2 isolated from soil.</title>
        <authorList>
            <person name="Dahal R.H."/>
        </authorList>
    </citation>
    <scope>NUCLEOTIDE SEQUENCE [LARGE SCALE GENOMIC DNA]</scope>
    <source>
        <strain evidence="8 9">G-1-2-2</strain>
    </source>
</reference>
<name>A0A848H0B2_9BURK</name>
<evidence type="ECO:0000313" key="9">
    <source>
        <dbReference type="Proteomes" id="UP000541185"/>
    </source>
</evidence>